<dbReference type="Gene3D" id="3.40.50.1820">
    <property type="entry name" value="alpha/beta hydrolase"/>
    <property type="match status" value="1"/>
</dbReference>
<reference evidence="4 5" key="1">
    <citation type="submission" date="2019-12" db="EMBL/GenBank/DDBJ databases">
        <title>Novel species isolated from a subtropical stream in China.</title>
        <authorList>
            <person name="Lu H."/>
        </authorList>
    </citation>
    <scope>NUCLEOTIDE SEQUENCE [LARGE SCALE GENOMIC DNA]</scope>
    <source>
        <strain evidence="4 5">DS3</strain>
    </source>
</reference>
<evidence type="ECO:0000313" key="4">
    <source>
        <dbReference type="EMBL" id="MYN04027.1"/>
    </source>
</evidence>
<evidence type="ECO:0000256" key="1">
    <source>
        <dbReference type="ARBA" id="ARBA00022801"/>
    </source>
</evidence>
<sequence length="683" mass="73734">MLFSPRNGRAALARPLVCSLLIALAAGHGRAAPAQDLRTIAAHNAALAPAPTLTLADLVQRPAMREVRLAPDGDAIAFLLATGQGASLNLYDTARGTTRTLLKNAPPGTLSWSTDGSTVFIDDTSGIKAVAIADGSVSSVAAFDTAREHKVLNIDLRRPRHILASEYERKAGIYKLFSYGADGQRVQLYEGPPLRDAMLDAKGQPEYIKTLAADYSQVIARRVGGGWREVMRCKPVRPCSMVGISPDGQRITMLMGYQGDRTALLEVEAASGKPRLRHEDPRAMADLRSVATDPRSGAILSAAYDLPQRRNYAVAASASRALADINARFAQASTSLTPAAGGQRWLVAESGPGLQQPRYWLYDSASRQSQEVLQAERALGKPLAPEALADKHAISYRASDGRRIHSYLTLPRGRDAASVPLMVVVHGGPWSRFDGEYDWLAQWLANRGVAAFQPNFRASTGYGEKHMLAAGMDFGNGRVQRDIMEGVQWLLENGVGDKARLAIMGSSFGGYSTLLALTHTPELFQFGFATVPPPDFSRVIELATSENLAGTEDLPTAMRFNEMGISPANEAAMVALRKDAPLAGTARVQRPLVLLAGGKDDKVEIASVTEYAARLHAAGKAVTLLVDPAEGHNPRKPIVRQAYVHLLERLLHDYLGGPAPEPCAPELCRYLEQNLTLNNAYRK</sequence>
<proteinExistence type="predicted"/>
<feature type="signal peptide" evidence="2">
    <location>
        <begin position="1"/>
        <end position="25"/>
    </location>
</feature>
<feature type="domain" description="Peptidase S9 prolyl oligopeptidase catalytic" evidence="3">
    <location>
        <begin position="437"/>
        <end position="651"/>
    </location>
</feature>
<keyword evidence="2" id="KW-0732">Signal</keyword>
<dbReference type="GO" id="GO:0004252">
    <property type="term" value="F:serine-type endopeptidase activity"/>
    <property type="evidence" value="ECO:0007669"/>
    <property type="project" value="TreeGrafter"/>
</dbReference>
<accession>A0A6N9HLA1</accession>
<evidence type="ECO:0000259" key="3">
    <source>
        <dbReference type="Pfam" id="PF00326"/>
    </source>
</evidence>
<keyword evidence="5" id="KW-1185">Reference proteome</keyword>
<protein>
    <submittedName>
        <fullName evidence="4">Prolyl oligopeptidase family serine peptidase</fullName>
    </submittedName>
</protein>
<name>A0A6N9HLA1_9BURK</name>
<comment type="caution">
    <text evidence="4">The sequence shown here is derived from an EMBL/GenBank/DDBJ whole genome shotgun (WGS) entry which is preliminary data.</text>
</comment>
<dbReference type="Pfam" id="PF00326">
    <property type="entry name" value="Peptidase_S9"/>
    <property type="match status" value="1"/>
</dbReference>
<keyword evidence="1" id="KW-0378">Hydrolase</keyword>
<dbReference type="AlphaFoldDB" id="A0A6N9HLA1"/>
<dbReference type="EMBL" id="WWCJ01000013">
    <property type="protein sequence ID" value="MYN04027.1"/>
    <property type="molecule type" value="Genomic_DNA"/>
</dbReference>
<dbReference type="RefSeq" id="WP_161026994.1">
    <property type="nucleotide sequence ID" value="NZ_WWCJ01000013.1"/>
</dbReference>
<dbReference type="SUPFAM" id="SSF53474">
    <property type="entry name" value="alpha/beta-Hydrolases"/>
    <property type="match status" value="1"/>
</dbReference>
<dbReference type="InterPro" id="IPR029058">
    <property type="entry name" value="AB_hydrolase_fold"/>
</dbReference>
<evidence type="ECO:0000313" key="5">
    <source>
        <dbReference type="Proteomes" id="UP000448575"/>
    </source>
</evidence>
<evidence type="ECO:0000256" key="2">
    <source>
        <dbReference type="SAM" id="SignalP"/>
    </source>
</evidence>
<dbReference type="SUPFAM" id="SSF82171">
    <property type="entry name" value="DPP6 N-terminal domain-like"/>
    <property type="match status" value="1"/>
</dbReference>
<dbReference type="PANTHER" id="PTHR42776">
    <property type="entry name" value="SERINE PEPTIDASE S9 FAMILY MEMBER"/>
    <property type="match status" value="1"/>
</dbReference>
<dbReference type="InterPro" id="IPR001375">
    <property type="entry name" value="Peptidase_S9_cat"/>
</dbReference>
<dbReference type="Proteomes" id="UP000448575">
    <property type="component" value="Unassembled WGS sequence"/>
</dbReference>
<dbReference type="PANTHER" id="PTHR42776:SF27">
    <property type="entry name" value="DIPEPTIDYL PEPTIDASE FAMILY MEMBER 6"/>
    <property type="match status" value="1"/>
</dbReference>
<organism evidence="4 5">
    <name type="scientific">Pseudoduganella guangdongensis</name>
    <dbReference type="NCBI Taxonomy" id="2692179"/>
    <lineage>
        <taxon>Bacteria</taxon>
        <taxon>Pseudomonadati</taxon>
        <taxon>Pseudomonadota</taxon>
        <taxon>Betaproteobacteria</taxon>
        <taxon>Burkholderiales</taxon>
        <taxon>Oxalobacteraceae</taxon>
        <taxon>Telluria group</taxon>
        <taxon>Pseudoduganella</taxon>
    </lineage>
</organism>
<gene>
    <name evidence="4" type="ORF">GTP41_18195</name>
</gene>
<feature type="chain" id="PRO_5027099196" evidence="2">
    <location>
        <begin position="26"/>
        <end position="683"/>
    </location>
</feature>
<dbReference type="GO" id="GO:0006508">
    <property type="term" value="P:proteolysis"/>
    <property type="evidence" value="ECO:0007669"/>
    <property type="project" value="InterPro"/>
</dbReference>